<feature type="repeat" description="ANK" evidence="3">
    <location>
        <begin position="137"/>
        <end position="169"/>
    </location>
</feature>
<feature type="compositionally biased region" description="Polar residues" evidence="4">
    <location>
        <begin position="856"/>
        <end position="870"/>
    </location>
</feature>
<gene>
    <name evidence="6" type="ORF">CGLO_00300</name>
</gene>
<feature type="transmembrane region" description="Helical" evidence="5">
    <location>
        <begin position="1186"/>
        <end position="1206"/>
    </location>
</feature>
<dbReference type="HOGENOM" id="CLU_003905_0_0_1"/>
<feature type="region of interest" description="Disordered" evidence="4">
    <location>
        <begin position="517"/>
        <end position="557"/>
    </location>
</feature>
<feature type="region of interest" description="Disordered" evidence="4">
    <location>
        <begin position="844"/>
        <end position="871"/>
    </location>
</feature>
<dbReference type="InterPro" id="IPR036770">
    <property type="entry name" value="Ankyrin_rpt-contain_sf"/>
</dbReference>
<comment type="caution">
    <text evidence="6">The sequence shown here is derived from an EMBL/GenBank/DDBJ whole genome shotgun (WGS) entry which is preliminary data.</text>
</comment>
<dbReference type="PROSITE" id="PS50297">
    <property type="entry name" value="ANK_REP_REGION"/>
    <property type="match status" value="1"/>
</dbReference>
<dbReference type="SUPFAM" id="SSF48403">
    <property type="entry name" value="Ankyrin repeat"/>
    <property type="match status" value="1"/>
</dbReference>
<dbReference type="Gene3D" id="1.25.40.20">
    <property type="entry name" value="Ankyrin repeat-containing domain"/>
    <property type="match status" value="2"/>
</dbReference>
<reference evidence="7" key="1">
    <citation type="journal article" date="2013" name="Mol. Plant Microbe Interact.">
        <title>Global aspects of pacC regulation of pathogenicity genes in Colletotrichum gloeosporioides as revealed by transcriptome analysis.</title>
        <authorList>
            <person name="Alkan N."/>
            <person name="Meng X."/>
            <person name="Friedlander G."/>
            <person name="Reuveni E."/>
            <person name="Sukno S."/>
            <person name="Sherman A."/>
            <person name="Thon M."/>
            <person name="Fluhr R."/>
            <person name="Prusky D."/>
        </authorList>
    </citation>
    <scope>NUCLEOTIDE SEQUENCE [LARGE SCALE GENOMIC DNA]</scope>
    <source>
        <strain evidence="7">Cg-14</strain>
    </source>
</reference>
<dbReference type="GO" id="GO:0046873">
    <property type="term" value="F:metal ion transmembrane transporter activity"/>
    <property type="evidence" value="ECO:0007669"/>
    <property type="project" value="InterPro"/>
</dbReference>
<dbReference type="PANTHER" id="PTHR24198">
    <property type="entry name" value="ANKYRIN REPEAT AND PROTEIN KINASE DOMAIN-CONTAINING PROTEIN"/>
    <property type="match status" value="1"/>
</dbReference>
<protein>
    <submittedName>
        <fullName evidence="6">Uncharacterized protein</fullName>
    </submittedName>
</protein>
<dbReference type="Pfam" id="PF00023">
    <property type="entry name" value="Ank"/>
    <property type="match status" value="1"/>
</dbReference>
<dbReference type="PROSITE" id="PS50088">
    <property type="entry name" value="ANK_REPEAT"/>
    <property type="match status" value="3"/>
</dbReference>
<dbReference type="OMA" id="VNQLWAW"/>
<sequence>MTDEPDRSAEADDAQGQSPDEDYQDAPPTIQREEATSDENAQDPPSTIQREEVTDDENAQDAAPTIPLEEHTGEMRPVTPSAGHEKEVVDDTDATFEETALHRALQDLDFDDDSSPKLDKLDSDWKGMINIQSSEPPHLTPLHMAVERNFPKVAKRLIECGADANIGSSMRPLHTVCNEGYVELARLLLNNRASAYCRDTAGWYPIHFASREDSDTEIFNLLLQWAPGCLNEQEDNESWTPLNVATYFDSYNAVNILMQMGAAIGIRDGVGWTPLMTAVRRNFYHIFDNILNHIGKKDVQTRERLANQADDSKVTVLMALCDVEPGTAFKARASLDKFLDATPELDFGAKDCDGRTALHYIIRSARIYPEELEIRRMAQLVIGKVPKDILLLRNAEGQTALEDSLDDESSNNLSETPLRNFLEAIVERLRENGDDRENLLCWLASREDCQGVAKDILSNLGIPKGRNSGAEYSLVELAIHHELPRVLLECKIAKEEKEHGKGLIADRRKELQNEVLTTLKEPSPPQQGRKNEAKKSSATKQSGTQSQHNTKSQTEAERRLRILDQMEDVLDYSYVEKTRRVRDPLKVSKLVDEMQESRTDFQAAIISICRDNSQFSRYTKFRSVAETVYGSSPIKTISDTINEIKKSEPTSHNTKAFSHPQASETESNFTWIHLPATNMTWMIDTMNKILNPNQSDNLDGNKEDDQIASFLRTSGVQVPDKTSPSRFMQPRYVKKPEKEVRAHVLAVATTETDAMEGDEKHKDRQNSTCDSMASALYMPFLAVGSYKRPPVESAQSSAAGVGQSATKTRATAARILTTAATKLNAAATRLNDAATKMNANGDAITTATKESPGGDNVSTPAANVPGSGTRTMAPPVHYSPTLDEHYYHFAVGDVASQEDRDLRNENQVVTKYLYRKGLDKQVSWKVLRVNQLWAWTIRDEWLITSTSFAELEENVKKGNNAFVEHILENLADRAEKNPDSGPRTPTELSKVIVEWCIGAYRKQRKDTSQQQGIDGKYSDDLERAERPIRQMFSDSINDIGRQEADLFRNLTGQKSSSKHQNNRTIGSKREVPRNTRLPSFETDTMKAARLLFEIKDVRDELNILRTIAEYQQKVQLGLNGIVPGIVFADSVDWDEDETAKYVSSDIEELDRLAKKTEEALNTTITIYESEIGNLQAKEAAEQGKRVMVFTLVTVFFLPLSFLSSLFALDVNSFLEAPWWSLVVIFVVPLPFLHAANGHVKGRDPFSLYLLNKENRDGIEDTNKTFRKRLARGRGNKNAADASANV</sequence>
<keyword evidence="5" id="KW-1133">Transmembrane helix</keyword>
<dbReference type="Pfam" id="PF01544">
    <property type="entry name" value="CorA"/>
    <property type="match status" value="1"/>
</dbReference>
<dbReference type="STRING" id="1237896.T0L499"/>
<feature type="repeat" description="ANK" evidence="3">
    <location>
        <begin position="168"/>
        <end position="200"/>
    </location>
</feature>
<dbReference type="Gene3D" id="1.20.58.340">
    <property type="entry name" value="Magnesium transport protein CorA, transmembrane region"/>
    <property type="match status" value="1"/>
</dbReference>
<name>T0L499_COLGC</name>
<dbReference type="Pfam" id="PF12796">
    <property type="entry name" value="Ank_2"/>
    <property type="match status" value="1"/>
</dbReference>
<dbReference type="SMART" id="SM00248">
    <property type="entry name" value="ANK"/>
    <property type="match status" value="5"/>
</dbReference>
<feature type="repeat" description="ANK" evidence="3">
    <location>
        <begin position="237"/>
        <end position="269"/>
    </location>
</feature>
<evidence type="ECO:0000313" key="6">
    <source>
        <dbReference type="EMBL" id="EQB59334.1"/>
    </source>
</evidence>
<keyword evidence="5" id="KW-0812">Transmembrane</keyword>
<dbReference type="OrthoDB" id="341259at2759"/>
<evidence type="ECO:0000256" key="3">
    <source>
        <dbReference type="PROSITE-ProRule" id="PRU00023"/>
    </source>
</evidence>
<dbReference type="GO" id="GO:0016020">
    <property type="term" value="C:membrane"/>
    <property type="evidence" value="ECO:0007669"/>
    <property type="project" value="InterPro"/>
</dbReference>
<keyword evidence="1" id="KW-0677">Repeat</keyword>
<evidence type="ECO:0000256" key="5">
    <source>
        <dbReference type="SAM" id="Phobius"/>
    </source>
</evidence>
<dbReference type="Proteomes" id="UP000015530">
    <property type="component" value="Unassembled WGS sequence"/>
</dbReference>
<feature type="region of interest" description="Disordered" evidence="4">
    <location>
        <begin position="1"/>
        <end position="87"/>
    </location>
</feature>
<keyword evidence="5" id="KW-0472">Membrane</keyword>
<feature type="compositionally biased region" description="Basic and acidic residues" evidence="4">
    <location>
        <begin position="1"/>
        <end position="10"/>
    </location>
</feature>
<accession>T0L499</accession>
<dbReference type="PANTHER" id="PTHR24198:SF165">
    <property type="entry name" value="ANKYRIN REPEAT-CONTAINING PROTEIN-RELATED"/>
    <property type="match status" value="1"/>
</dbReference>
<evidence type="ECO:0000256" key="2">
    <source>
        <dbReference type="ARBA" id="ARBA00023043"/>
    </source>
</evidence>
<evidence type="ECO:0000256" key="1">
    <source>
        <dbReference type="ARBA" id="ARBA00022737"/>
    </source>
</evidence>
<dbReference type="EMBL" id="AMYD01000084">
    <property type="protein sequence ID" value="EQB59334.1"/>
    <property type="molecule type" value="Genomic_DNA"/>
</dbReference>
<organism evidence="6 7">
    <name type="scientific">Colletotrichum gloeosporioides (strain Cg-14)</name>
    <name type="common">Anthracnose fungus</name>
    <name type="synonym">Glomerella cingulata</name>
    <dbReference type="NCBI Taxonomy" id="1237896"/>
    <lineage>
        <taxon>Eukaryota</taxon>
        <taxon>Fungi</taxon>
        <taxon>Dikarya</taxon>
        <taxon>Ascomycota</taxon>
        <taxon>Pezizomycotina</taxon>
        <taxon>Sordariomycetes</taxon>
        <taxon>Hypocreomycetidae</taxon>
        <taxon>Glomerellales</taxon>
        <taxon>Glomerellaceae</taxon>
        <taxon>Colletotrichum</taxon>
        <taxon>Colletotrichum gloeosporioides species complex</taxon>
    </lineage>
</organism>
<keyword evidence="2 3" id="KW-0040">ANK repeat</keyword>
<evidence type="ECO:0000256" key="4">
    <source>
        <dbReference type="SAM" id="MobiDB-lite"/>
    </source>
</evidence>
<feature type="region of interest" description="Disordered" evidence="4">
    <location>
        <begin position="1050"/>
        <end position="1079"/>
    </location>
</feature>
<feature type="transmembrane region" description="Helical" evidence="5">
    <location>
        <begin position="1218"/>
        <end position="1235"/>
    </location>
</feature>
<dbReference type="InterPro" id="IPR002110">
    <property type="entry name" value="Ankyrin_rpt"/>
</dbReference>
<evidence type="ECO:0000313" key="7">
    <source>
        <dbReference type="Proteomes" id="UP000015530"/>
    </source>
</evidence>
<proteinExistence type="predicted"/>
<dbReference type="InterPro" id="IPR002523">
    <property type="entry name" value="MgTranspt_CorA/ZnTranspt_ZntB"/>
</dbReference>
<feature type="compositionally biased region" description="Polar residues" evidence="4">
    <location>
        <begin position="536"/>
        <end position="553"/>
    </location>
</feature>